<dbReference type="OrthoDB" id="20832at10239"/>
<gene>
    <name evidence="2" type="ORF">ALHV2gp17</name>
</gene>
<proteinExistence type="predicted"/>
<evidence type="ECO:0000313" key="3">
    <source>
        <dbReference type="Proteomes" id="UP000168428"/>
    </source>
</evidence>
<dbReference type="KEGG" id="vg:19735495"/>
<dbReference type="GeneID" id="19735495"/>
<dbReference type="Proteomes" id="UP000168428">
    <property type="component" value="Segment"/>
</dbReference>
<evidence type="ECO:0000313" key="2">
    <source>
        <dbReference type="EMBL" id="AIA62057.1"/>
    </source>
</evidence>
<reference evidence="2 3" key="1">
    <citation type="journal article" date="2014" name="Vet. Microbiol.">
        <title>Malignant catarrhal fever in American bison (Bison bison) experimentally infected with alcelaphine herpesvirus 2.</title>
        <authorList>
            <person name="Taus N.S."/>
            <person name="O'Toole D."/>
            <person name="Herndon D.R."/>
            <person name="Cunha C.W."/>
            <person name="Warg J.V."/>
            <person name="Seal B.S."/>
            <person name="Brooking A."/>
            <person name="Li H."/>
        </authorList>
    </citation>
    <scope>NUCLEOTIDE SEQUENCE [LARGE SCALE GENOMIC DNA]</scope>
    <source>
        <strain evidence="2">Topi-AlHV-2</strain>
    </source>
</reference>
<dbReference type="InterPro" id="IPR002580">
    <property type="entry name" value="Herpes_UL24"/>
</dbReference>
<dbReference type="Pfam" id="PF01646">
    <property type="entry name" value="Herpes_UL24"/>
    <property type="match status" value="1"/>
</dbReference>
<organism evidence="2 3">
    <name type="scientific">Alcelaphine gammaherpesvirus 2</name>
    <dbReference type="NCBI Taxonomy" id="138184"/>
    <lineage>
        <taxon>Viruses</taxon>
        <taxon>Duplodnaviria</taxon>
        <taxon>Heunggongvirae</taxon>
        <taxon>Peploviricota</taxon>
        <taxon>Herviviricetes</taxon>
        <taxon>Herpesvirales</taxon>
        <taxon>Orthoherpesviridae</taxon>
        <taxon>Gammaherpesvirinae</taxon>
        <taxon>Macavirus</taxon>
        <taxon>Macavirus alcelaphinegamma2</taxon>
    </lineage>
</organism>
<dbReference type="EMBL" id="KF274499">
    <property type="protein sequence ID" value="AIA62057.1"/>
    <property type="molecule type" value="Genomic_DNA"/>
</dbReference>
<protein>
    <submittedName>
        <fullName evidence="2">Orf20</fullName>
    </submittedName>
</protein>
<name>A0A068ADC4_9GAMA</name>
<keyword evidence="3" id="KW-1185">Reference proteome</keyword>
<accession>A0A068ADC4</accession>
<dbReference type="RefSeq" id="YP_009044403.1">
    <property type="nucleotide sequence ID" value="NC_024382.1"/>
</dbReference>
<sequence>MFPLVRQSACTLSSLPAKRKDAGLRAHRKVYHQLLQYHSFTKINTFLDLKHPTPQKVKYRLFFEVTLGPRIVDFLVLTSHGTERVCYVVELKTCLGSQFNFTSVRAAQRTQGLCQLHDSTKYLCSNAPLGDERWEVRAHLLFKSQSAMKTLYVEQPSFQFNELQSTTGALSVFLKFREDVDCRQLLYQGLQSAAMAKKMRLLGTQSTKRPRDKPTQVPRVQAQRGPVPKARSRKQTASNKKGAPKGRIR</sequence>
<feature type="region of interest" description="Disordered" evidence="1">
    <location>
        <begin position="203"/>
        <end position="249"/>
    </location>
</feature>
<evidence type="ECO:0000256" key="1">
    <source>
        <dbReference type="SAM" id="MobiDB-lite"/>
    </source>
</evidence>